<dbReference type="EMBL" id="CP001154">
    <property type="protein sequence ID" value="ACO74639.1"/>
    <property type="molecule type" value="Genomic_DNA"/>
</dbReference>
<sequence length="421" mass="43962">MSGVTPQSALPRLFSRLYNTPLMLLPEHAESLHALMLTRLTGGDISVQASAEPPRIAAAVDDRKRPYQLTSAGVAVIPVMGPLMQRGSWLDAMCGMTSYDRVNALVSAAMRDQDVRAVLLEIDSPGGEVAGLFALCDRLKAAATSKPVWAYANEAACSAAYAIASSVDRLYLPRTAMVGSIGVIAMHVDQSARDATQGYTYTPVFAGDKKADGNSHAPLSDRARTTLQTEIDRLYSMFVDHVATGRRLEKQAVIDTQAGLLNADAAVAGQFADGIASFDEVLAQLADTAKPASVFTGTHAMNQENKTYTQAELDSAVSTARSEAATAERERVSAILDLPQASGREALARKLAMTPGVTADTAAGLLDVAPAAAAAPTVPQATTPLERHMQSLGNPHVGADAGQPPAQPDAATLGASIAALA</sequence>
<dbReference type="AlphaFoldDB" id="C1D849"/>
<evidence type="ECO:0000256" key="4">
    <source>
        <dbReference type="ARBA" id="ARBA00022825"/>
    </source>
</evidence>
<dbReference type="KEGG" id="lhk:LHK_01653"/>
<comment type="similarity">
    <text evidence="1">Belongs to the peptidase S49 family.</text>
</comment>
<evidence type="ECO:0000256" key="3">
    <source>
        <dbReference type="ARBA" id="ARBA00022801"/>
    </source>
</evidence>
<dbReference type="GO" id="GO:0008236">
    <property type="term" value="F:serine-type peptidase activity"/>
    <property type="evidence" value="ECO:0007669"/>
    <property type="project" value="UniProtKB-KW"/>
</dbReference>
<evidence type="ECO:0000313" key="7">
    <source>
        <dbReference type="EMBL" id="ACO74639.1"/>
    </source>
</evidence>
<evidence type="ECO:0000256" key="5">
    <source>
        <dbReference type="SAM" id="MobiDB-lite"/>
    </source>
</evidence>
<dbReference type="RefSeq" id="WP_012697125.1">
    <property type="nucleotide sequence ID" value="NC_012559.1"/>
</dbReference>
<evidence type="ECO:0000256" key="2">
    <source>
        <dbReference type="ARBA" id="ARBA00022670"/>
    </source>
</evidence>
<dbReference type="GO" id="GO:0006508">
    <property type="term" value="P:proteolysis"/>
    <property type="evidence" value="ECO:0007669"/>
    <property type="project" value="UniProtKB-KW"/>
</dbReference>
<dbReference type="STRING" id="557598.LHK_01653"/>
<dbReference type="PANTHER" id="PTHR33209">
    <property type="entry name" value="PROTEASE 4"/>
    <property type="match status" value="1"/>
</dbReference>
<evidence type="ECO:0000259" key="6">
    <source>
        <dbReference type="Pfam" id="PF01343"/>
    </source>
</evidence>
<dbReference type="HOGENOM" id="CLU_046540_4_0_4"/>
<proteinExistence type="inferred from homology"/>
<dbReference type="Gene3D" id="3.90.226.10">
    <property type="entry name" value="2-enoyl-CoA Hydratase, Chain A, domain 1"/>
    <property type="match status" value="1"/>
</dbReference>
<dbReference type="InterPro" id="IPR002142">
    <property type="entry name" value="Peptidase_S49"/>
</dbReference>
<dbReference type="MEROPS" id="S49.003"/>
<gene>
    <name evidence="7" type="ordered locus">LHK_01653</name>
</gene>
<dbReference type="InterPro" id="IPR029045">
    <property type="entry name" value="ClpP/crotonase-like_dom_sf"/>
</dbReference>
<name>C1D849_LARHH</name>
<keyword evidence="4" id="KW-0720">Serine protease</keyword>
<accession>C1D849</accession>
<dbReference type="eggNOG" id="COG0616">
    <property type="taxonomic scope" value="Bacteria"/>
</dbReference>
<dbReference type="CDD" id="cd07022">
    <property type="entry name" value="S49_Sppa_36K_type"/>
    <property type="match status" value="1"/>
</dbReference>
<keyword evidence="2 7" id="KW-0645">Protease</keyword>
<dbReference type="Pfam" id="PF01343">
    <property type="entry name" value="Peptidase_S49"/>
    <property type="match status" value="1"/>
</dbReference>
<dbReference type="PANTHER" id="PTHR33209:SF1">
    <property type="entry name" value="PEPTIDASE S49 DOMAIN-CONTAINING PROTEIN"/>
    <property type="match status" value="1"/>
</dbReference>
<protein>
    <submittedName>
        <fullName evidence="7">Periplasmic serine proteases (ClpP class)</fullName>
    </submittedName>
</protein>
<feature type="region of interest" description="Disordered" evidence="5">
    <location>
        <begin position="390"/>
        <end position="415"/>
    </location>
</feature>
<keyword evidence="8" id="KW-1185">Reference proteome</keyword>
<dbReference type="InterPro" id="IPR033855">
    <property type="entry name" value="Protein_C"/>
</dbReference>
<keyword evidence="3" id="KW-0378">Hydrolase</keyword>
<feature type="compositionally biased region" description="Low complexity" evidence="5">
    <location>
        <begin position="398"/>
        <end position="415"/>
    </location>
</feature>
<reference evidence="7 8" key="1">
    <citation type="journal article" date="2009" name="PLoS Genet.">
        <title>The complete genome and proteome of Laribacter hongkongensis reveal potential mechanisms for adaptations to different temperatures and habitats.</title>
        <authorList>
            <person name="Woo P.C."/>
            <person name="Lau S.K."/>
            <person name="Tse H."/>
            <person name="Teng J.L."/>
            <person name="Curreem S.O."/>
            <person name="Tsang A.K."/>
            <person name="Fan R.Y."/>
            <person name="Wong G.K."/>
            <person name="Huang Y."/>
            <person name="Loman N.J."/>
            <person name="Snyder L.A."/>
            <person name="Cai J.J."/>
            <person name="Huang J.D."/>
            <person name="Mak W."/>
            <person name="Pallen M.J."/>
            <person name="Lok S."/>
            <person name="Yuen K.Y."/>
        </authorList>
    </citation>
    <scope>NUCLEOTIDE SEQUENCE [LARGE SCALE GENOMIC DNA]</scope>
    <source>
        <strain evidence="7 8">HLHK9</strain>
    </source>
</reference>
<dbReference type="SUPFAM" id="SSF52096">
    <property type="entry name" value="ClpP/crotonase"/>
    <property type="match status" value="1"/>
</dbReference>
<feature type="domain" description="Peptidase S49" evidence="6">
    <location>
        <begin position="143"/>
        <end position="289"/>
    </location>
</feature>
<dbReference type="Proteomes" id="UP000002010">
    <property type="component" value="Chromosome"/>
</dbReference>
<organism evidence="7 8">
    <name type="scientific">Laribacter hongkongensis (strain HLHK9)</name>
    <dbReference type="NCBI Taxonomy" id="557598"/>
    <lineage>
        <taxon>Bacteria</taxon>
        <taxon>Pseudomonadati</taxon>
        <taxon>Pseudomonadota</taxon>
        <taxon>Betaproteobacteria</taxon>
        <taxon>Neisseriales</taxon>
        <taxon>Aquaspirillaceae</taxon>
        <taxon>Laribacter</taxon>
    </lineage>
</organism>
<evidence type="ECO:0000313" key="8">
    <source>
        <dbReference type="Proteomes" id="UP000002010"/>
    </source>
</evidence>
<evidence type="ECO:0000256" key="1">
    <source>
        <dbReference type="ARBA" id="ARBA00008683"/>
    </source>
</evidence>